<keyword evidence="2 3" id="KW-0186">Copper</keyword>
<dbReference type="SUPFAM" id="SSF52833">
    <property type="entry name" value="Thioredoxin-like"/>
    <property type="match status" value="1"/>
</dbReference>
<keyword evidence="5" id="KW-1133">Transmembrane helix</keyword>
<feature type="transmembrane region" description="Helical" evidence="5">
    <location>
        <begin position="12"/>
        <end position="29"/>
    </location>
</feature>
<dbReference type="STRING" id="570519.SAMN04488116_0601"/>
<keyword evidence="5" id="KW-0812">Transmembrane</keyword>
<feature type="binding site" evidence="3">
    <location>
        <position position="93"/>
    </location>
    <ligand>
        <name>Cu cation</name>
        <dbReference type="ChEBI" id="CHEBI:23378"/>
    </ligand>
</feature>
<keyword evidence="8" id="KW-1185">Reference proteome</keyword>
<dbReference type="CDD" id="cd02968">
    <property type="entry name" value="SCO"/>
    <property type="match status" value="1"/>
</dbReference>
<organism evidence="7 8">
    <name type="scientific">Flagellimonas flava</name>
    <dbReference type="NCBI Taxonomy" id="570519"/>
    <lineage>
        <taxon>Bacteria</taxon>
        <taxon>Pseudomonadati</taxon>
        <taxon>Bacteroidota</taxon>
        <taxon>Flavobacteriia</taxon>
        <taxon>Flavobacteriales</taxon>
        <taxon>Flavobacteriaceae</taxon>
        <taxon>Flagellimonas</taxon>
    </lineage>
</organism>
<evidence type="ECO:0000256" key="2">
    <source>
        <dbReference type="ARBA" id="ARBA00023008"/>
    </source>
</evidence>
<evidence type="ECO:0000313" key="8">
    <source>
        <dbReference type="Proteomes" id="UP000184532"/>
    </source>
</evidence>
<keyword evidence="5" id="KW-0472">Membrane</keyword>
<evidence type="ECO:0000259" key="6">
    <source>
        <dbReference type="PROSITE" id="PS51352"/>
    </source>
</evidence>
<dbReference type="Pfam" id="PF02630">
    <property type="entry name" value="SCO1-SenC"/>
    <property type="match status" value="1"/>
</dbReference>
<gene>
    <name evidence="7" type="ORF">SAMN04488116_0601</name>
</gene>
<feature type="binding site" evidence="3">
    <location>
        <position position="182"/>
    </location>
    <ligand>
        <name>Cu cation</name>
        <dbReference type="ChEBI" id="CHEBI:23378"/>
    </ligand>
</feature>
<accession>A0A1M5IBU9</accession>
<dbReference type="AlphaFoldDB" id="A0A1M5IBU9"/>
<protein>
    <submittedName>
        <fullName evidence="7">Protein SCO1/2</fullName>
    </submittedName>
</protein>
<evidence type="ECO:0000256" key="3">
    <source>
        <dbReference type="PIRSR" id="PIRSR603782-1"/>
    </source>
</evidence>
<evidence type="ECO:0000256" key="1">
    <source>
        <dbReference type="ARBA" id="ARBA00010996"/>
    </source>
</evidence>
<dbReference type="Gene3D" id="3.40.30.10">
    <property type="entry name" value="Glutaredoxin"/>
    <property type="match status" value="1"/>
</dbReference>
<dbReference type="PROSITE" id="PS51352">
    <property type="entry name" value="THIOREDOXIN_2"/>
    <property type="match status" value="1"/>
</dbReference>
<dbReference type="InterPro" id="IPR036249">
    <property type="entry name" value="Thioredoxin-like_sf"/>
</dbReference>
<evidence type="ECO:0000256" key="5">
    <source>
        <dbReference type="SAM" id="Phobius"/>
    </source>
</evidence>
<comment type="similarity">
    <text evidence="1">Belongs to the SCO1/2 family.</text>
</comment>
<reference evidence="8" key="1">
    <citation type="submission" date="2016-11" db="EMBL/GenBank/DDBJ databases">
        <authorList>
            <person name="Varghese N."/>
            <person name="Submissions S."/>
        </authorList>
    </citation>
    <scope>NUCLEOTIDE SEQUENCE [LARGE SCALE GENOMIC DNA]</scope>
    <source>
        <strain evidence="8">DSM 22638</strain>
    </source>
</reference>
<dbReference type="PANTHER" id="PTHR12151">
    <property type="entry name" value="ELECTRON TRANSPORT PROTIN SCO1/SENC FAMILY MEMBER"/>
    <property type="match status" value="1"/>
</dbReference>
<sequence>MKMSTTLKAVKIPFLIVIIGILMVVSIFPNQKAELPVFGPKDFHPDLVDSETQQVASHHTVSDFNLTNQNGELITQSTYDNKIYVTDFFFTRCPSICPIMSNNMGKLQKEFINNDDVMFLSMSVTPEMDSVPILKEYARKNGVLDSKWNVTTGDKKHIYDLARKSFFAALDYGDGGLQDFIHTPNFVLVDKKRQIRGVYNGTDPDEIQRLIEDVRLLTHRFNNTPSP</sequence>
<dbReference type="PANTHER" id="PTHR12151:SF25">
    <property type="entry name" value="LINALOOL DEHYDRATASE_ISOMERASE DOMAIN-CONTAINING PROTEIN"/>
    <property type="match status" value="1"/>
</dbReference>
<dbReference type="Proteomes" id="UP000184532">
    <property type="component" value="Unassembled WGS sequence"/>
</dbReference>
<feature type="domain" description="Thioredoxin" evidence="6">
    <location>
        <begin position="55"/>
        <end position="216"/>
    </location>
</feature>
<dbReference type="EMBL" id="FQWL01000001">
    <property type="protein sequence ID" value="SHG25731.1"/>
    <property type="molecule type" value="Genomic_DNA"/>
</dbReference>
<evidence type="ECO:0000313" key="7">
    <source>
        <dbReference type="EMBL" id="SHG25731.1"/>
    </source>
</evidence>
<dbReference type="GO" id="GO:0046872">
    <property type="term" value="F:metal ion binding"/>
    <property type="evidence" value="ECO:0007669"/>
    <property type="project" value="UniProtKB-KW"/>
</dbReference>
<feature type="binding site" evidence="3">
    <location>
        <position position="97"/>
    </location>
    <ligand>
        <name>Cu cation</name>
        <dbReference type="ChEBI" id="CHEBI:23378"/>
    </ligand>
</feature>
<dbReference type="InterPro" id="IPR003782">
    <property type="entry name" value="SCO1/SenC"/>
</dbReference>
<dbReference type="InterPro" id="IPR013766">
    <property type="entry name" value="Thioredoxin_domain"/>
</dbReference>
<proteinExistence type="inferred from homology"/>
<keyword evidence="3" id="KW-0479">Metal-binding</keyword>
<evidence type="ECO:0000256" key="4">
    <source>
        <dbReference type="PIRSR" id="PIRSR603782-2"/>
    </source>
</evidence>
<name>A0A1M5IBU9_9FLAO</name>
<feature type="disulfide bond" description="Redox-active" evidence="4">
    <location>
        <begin position="93"/>
        <end position="97"/>
    </location>
</feature>
<keyword evidence="4" id="KW-1015">Disulfide bond</keyword>